<dbReference type="VEuPathDB" id="TriTrypDB:TcBrA4_0014850"/>
<dbReference type="OMA" id="RSHEMST"/>
<dbReference type="Pfam" id="PF04699">
    <property type="entry name" value="P16-Arc"/>
    <property type="match status" value="1"/>
</dbReference>
<protein>
    <recommendedName>
        <fullName evidence="5">Actin-related protein 2/3 complex subunit 5</fullName>
    </recommendedName>
</protein>
<evidence type="ECO:0000313" key="7">
    <source>
        <dbReference type="Proteomes" id="UP000246078"/>
    </source>
</evidence>
<dbReference type="GO" id="GO:0030833">
    <property type="term" value="P:regulation of actin filament polymerization"/>
    <property type="evidence" value="ECO:0007669"/>
    <property type="project" value="InterPro"/>
</dbReference>
<evidence type="ECO:0000256" key="2">
    <source>
        <dbReference type="ARBA" id="ARBA00006084"/>
    </source>
</evidence>
<evidence type="ECO:0000256" key="5">
    <source>
        <dbReference type="RuleBase" id="RU004301"/>
    </source>
</evidence>
<dbReference type="VEuPathDB" id="TriTrypDB:TcCLB.511635.30"/>
<comment type="caution">
    <text evidence="6">The sequence shown here is derived from an EMBL/GenBank/DDBJ whole genome shotgun (WGS) entry which is preliminary data.</text>
</comment>
<evidence type="ECO:0000313" key="6">
    <source>
        <dbReference type="EMBL" id="PWV03888.1"/>
    </source>
</evidence>
<evidence type="ECO:0000256" key="3">
    <source>
        <dbReference type="ARBA" id="ARBA00022490"/>
    </source>
</evidence>
<dbReference type="GO" id="GO:0034314">
    <property type="term" value="P:Arp2/3 complex-mediated actin nucleation"/>
    <property type="evidence" value="ECO:0007669"/>
    <property type="project" value="InterPro"/>
</dbReference>
<name>A0A2V2W5L4_TRYCR</name>
<dbReference type="InterPro" id="IPR006789">
    <property type="entry name" value="ARPC5"/>
</dbReference>
<dbReference type="SMR" id="A0A2V2W5L4"/>
<dbReference type="VEuPathDB" id="TriTrypDB:BCY84_11024"/>
<accession>A0A2V2W5L4</accession>
<comment type="subcellular location">
    <subcellularLocation>
        <location evidence="1">Cytoplasm</location>
        <location evidence="1">Cytoskeleton</location>
    </subcellularLocation>
</comment>
<sequence>MTQLTQIIDKLDTTTFPDMTFSSIRTIANYMNSHTTNNNDIENDISTLNTQQRDILMKVLYCCLANDSRSSATYFRWHEKLHAVAGSGAIIRVMTDRPKDTGEQTNNNRK</sequence>
<dbReference type="EMBL" id="PRFC01000167">
    <property type="protein sequence ID" value="PWV03888.1"/>
    <property type="molecule type" value="Genomic_DNA"/>
</dbReference>
<dbReference type="VEuPathDB" id="TriTrypDB:TcCLB.442297.10"/>
<dbReference type="AlphaFoldDB" id="A0A2V2W5L4"/>
<reference evidence="6 7" key="1">
    <citation type="journal article" date="2018" name="Microb. Genom.">
        <title>Expanding an expanded genome: long-read sequencing of Trypanosoma cruzi.</title>
        <authorList>
            <person name="Berna L."/>
            <person name="Rodriguez M."/>
            <person name="Chiribao M.L."/>
            <person name="Parodi-Talice A."/>
            <person name="Pita S."/>
            <person name="Rijo G."/>
            <person name="Alvarez-Valin F."/>
            <person name="Robello C."/>
        </authorList>
    </citation>
    <scope>NUCLEOTIDE SEQUENCE [LARGE SCALE GENOMIC DNA]</scope>
    <source>
        <strain evidence="6 7">TCC</strain>
    </source>
</reference>
<dbReference type="PANTHER" id="PTHR12644">
    <property type="entry name" value="ARP2/3 COMPLEX 16 KD SUBUNIT P16-ARC"/>
    <property type="match status" value="1"/>
</dbReference>
<dbReference type="Proteomes" id="UP000246078">
    <property type="component" value="Unassembled WGS sequence"/>
</dbReference>
<dbReference type="SUPFAM" id="SSF69103">
    <property type="entry name" value="Arp2/3 complex 16 kDa subunit ARPC5"/>
    <property type="match status" value="1"/>
</dbReference>
<evidence type="ECO:0000256" key="4">
    <source>
        <dbReference type="ARBA" id="ARBA00023212"/>
    </source>
</evidence>
<comment type="similarity">
    <text evidence="2 5">Belongs to the ARPC5 family.</text>
</comment>
<organism evidence="6 7">
    <name type="scientific">Trypanosoma cruzi</name>
    <dbReference type="NCBI Taxonomy" id="5693"/>
    <lineage>
        <taxon>Eukaryota</taxon>
        <taxon>Discoba</taxon>
        <taxon>Euglenozoa</taxon>
        <taxon>Kinetoplastea</taxon>
        <taxon>Metakinetoplastina</taxon>
        <taxon>Trypanosomatida</taxon>
        <taxon>Trypanosomatidae</taxon>
        <taxon>Trypanosoma</taxon>
        <taxon>Schizotrypanum</taxon>
    </lineage>
</organism>
<dbReference type="GO" id="GO:0005885">
    <property type="term" value="C:Arp2/3 protein complex"/>
    <property type="evidence" value="ECO:0007669"/>
    <property type="project" value="InterPro"/>
</dbReference>
<keyword evidence="3" id="KW-0963">Cytoplasm</keyword>
<dbReference type="Gene3D" id="1.25.40.190">
    <property type="entry name" value="Actin-related protein 2/3 complex subunit 5"/>
    <property type="match status" value="1"/>
</dbReference>
<dbReference type="VEuPathDB" id="TriTrypDB:TcCL_ESM12424"/>
<dbReference type="OrthoDB" id="429520at2759"/>
<proteinExistence type="inferred from homology"/>
<dbReference type="InterPro" id="IPR036743">
    <property type="entry name" value="ARPC5_sf"/>
</dbReference>
<comment type="function">
    <text evidence="5">Functions as component of the Arp2/3 complex which is involved in regulation of actin polymerization and together with an activating nucleation-promoting factor (NPF) mediates the formation of branched actin networks. Arp2/3 complex plays a critical role in the control of cell morphogenesis via the modulation of cell polarity development.</text>
</comment>
<evidence type="ECO:0000256" key="1">
    <source>
        <dbReference type="ARBA" id="ARBA00004245"/>
    </source>
</evidence>
<keyword evidence="4 5" id="KW-0206">Cytoskeleton</keyword>
<gene>
    <name evidence="6" type="ORF">C3747_167g87c</name>
</gene>
<dbReference type="VEuPathDB" id="TriTrypDB:C3747_167g87c"/>